<dbReference type="AlphaFoldDB" id="A0A518AIH1"/>
<sequence length="288" mass="32057">MLWDGTRIFADLAGSTRMRGDGRNLTRRCFLAGSALGSLVCFSGCNVGASMTNSRLRKLLQEYERPYQRLQFVSGDLGAIATTKVGGTPWWPSNVDRPKCVDGHLMSFVMQIRVDEVPGFDQPPTLLSFHYCDSCTLEGKMPFGWTDQGHQLRYSVQLFSDLECVPDGLQVVAESRAPVAKVQRLDGSETLNLFDIWETFPATQSQDFEMDDSILGLNEECSKLGGWPSWYQNPEYPEDDDGSVMSFVGQLCGSESAKNAWGCGAVYLFVSEYDEDEPQQADMVIQTT</sequence>
<proteinExistence type="predicted"/>
<dbReference type="KEGG" id="amuc:Pan181_07130"/>
<dbReference type="InterPro" id="IPR015315">
    <property type="entry name" value="DUF1963"/>
</dbReference>
<gene>
    <name evidence="1" type="ORF">Pan181_07130</name>
</gene>
<dbReference type="Pfam" id="PF09234">
    <property type="entry name" value="DUF1963"/>
    <property type="match status" value="1"/>
</dbReference>
<dbReference type="PANTHER" id="PTHR36436">
    <property type="entry name" value="SLL5081 PROTEIN"/>
    <property type="match status" value="1"/>
</dbReference>
<dbReference type="Proteomes" id="UP000315750">
    <property type="component" value="Chromosome"/>
</dbReference>
<dbReference type="PANTHER" id="PTHR36436:SF6">
    <property type="entry name" value="SLL5081 PROTEIN"/>
    <property type="match status" value="1"/>
</dbReference>
<protein>
    <submittedName>
        <fullName evidence="1">Uncharacterized protein</fullName>
    </submittedName>
</protein>
<dbReference type="EMBL" id="CP036278">
    <property type="protein sequence ID" value="QDU54531.1"/>
    <property type="molecule type" value="Genomic_DNA"/>
</dbReference>
<dbReference type="InterPro" id="IPR035948">
    <property type="entry name" value="YwqG-like_sf"/>
</dbReference>
<dbReference type="OrthoDB" id="1273554at2"/>
<evidence type="ECO:0000313" key="1">
    <source>
        <dbReference type="EMBL" id="QDU54531.1"/>
    </source>
</evidence>
<dbReference type="SUPFAM" id="SSF103032">
    <property type="entry name" value="Hypothetical protein YwqG"/>
    <property type="match status" value="1"/>
</dbReference>
<reference evidence="1 2" key="1">
    <citation type="submission" date="2019-02" db="EMBL/GenBank/DDBJ databases">
        <title>Deep-cultivation of Planctomycetes and their phenomic and genomic characterization uncovers novel biology.</title>
        <authorList>
            <person name="Wiegand S."/>
            <person name="Jogler M."/>
            <person name="Boedeker C."/>
            <person name="Pinto D."/>
            <person name="Vollmers J."/>
            <person name="Rivas-Marin E."/>
            <person name="Kohn T."/>
            <person name="Peeters S.H."/>
            <person name="Heuer A."/>
            <person name="Rast P."/>
            <person name="Oberbeckmann S."/>
            <person name="Bunk B."/>
            <person name="Jeske O."/>
            <person name="Meyerdierks A."/>
            <person name="Storesund J.E."/>
            <person name="Kallscheuer N."/>
            <person name="Luecker S."/>
            <person name="Lage O.M."/>
            <person name="Pohl T."/>
            <person name="Merkel B.J."/>
            <person name="Hornburger P."/>
            <person name="Mueller R.-W."/>
            <person name="Bruemmer F."/>
            <person name="Labrenz M."/>
            <person name="Spormann A.M."/>
            <person name="Op den Camp H."/>
            <person name="Overmann J."/>
            <person name="Amann R."/>
            <person name="Jetten M.S.M."/>
            <person name="Mascher T."/>
            <person name="Medema M.H."/>
            <person name="Devos D.P."/>
            <person name="Kaster A.-K."/>
            <person name="Ovreas L."/>
            <person name="Rohde M."/>
            <person name="Galperin M.Y."/>
            <person name="Jogler C."/>
        </authorList>
    </citation>
    <scope>NUCLEOTIDE SEQUENCE [LARGE SCALE GENOMIC DNA]</scope>
    <source>
        <strain evidence="1 2">Pan181</strain>
    </source>
</reference>
<keyword evidence="2" id="KW-1185">Reference proteome</keyword>
<accession>A0A518AIH1</accession>
<organism evidence="1 2">
    <name type="scientific">Aeoliella mucimassa</name>
    <dbReference type="NCBI Taxonomy" id="2527972"/>
    <lineage>
        <taxon>Bacteria</taxon>
        <taxon>Pseudomonadati</taxon>
        <taxon>Planctomycetota</taxon>
        <taxon>Planctomycetia</taxon>
        <taxon>Pirellulales</taxon>
        <taxon>Lacipirellulaceae</taxon>
        <taxon>Aeoliella</taxon>
    </lineage>
</organism>
<name>A0A518AIH1_9BACT</name>
<dbReference type="Gene3D" id="2.30.320.10">
    <property type="entry name" value="YwqG-like"/>
    <property type="match status" value="1"/>
</dbReference>
<evidence type="ECO:0000313" key="2">
    <source>
        <dbReference type="Proteomes" id="UP000315750"/>
    </source>
</evidence>